<organism evidence="2 3">
    <name type="scientific">Rubroshorea leprosula</name>
    <dbReference type="NCBI Taxonomy" id="152421"/>
    <lineage>
        <taxon>Eukaryota</taxon>
        <taxon>Viridiplantae</taxon>
        <taxon>Streptophyta</taxon>
        <taxon>Embryophyta</taxon>
        <taxon>Tracheophyta</taxon>
        <taxon>Spermatophyta</taxon>
        <taxon>Magnoliopsida</taxon>
        <taxon>eudicotyledons</taxon>
        <taxon>Gunneridae</taxon>
        <taxon>Pentapetalae</taxon>
        <taxon>rosids</taxon>
        <taxon>malvids</taxon>
        <taxon>Malvales</taxon>
        <taxon>Dipterocarpaceae</taxon>
        <taxon>Rubroshorea</taxon>
    </lineage>
</organism>
<accession>A0AAV5LP18</accession>
<protein>
    <submittedName>
        <fullName evidence="2">Uncharacterized protein</fullName>
    </submittedName>
</protein>
<gene>
    <name evidence="2" type="ORF">SLEP1_g46992</name>
</gene>
<comment type="caution">
    <text evidence="2">The sequence shown here is derived from an EMBL/GenBank/DDBJ whole genome shotgun (WGS) entry which is preliminary data.</text>
</comment>
<keyword evidence="3" id="KW-1185">Reference proteome</keyword>
<proteinExistence type="predicted"/>
<evidence type="ECO:0000313" key="2">
    <source>
        <dbReference type="EMBL" id="GKV39184.1"/>
    </source>
</evidence>
<sequence length="141" mass="16023">MAKQNLRKLEVIIKDPLYVLLILVCRIHEVNPGYPRAWVREEPRSLGSSRTRKLGAWVREEPRSLGLRGTQEPGFFANPRAGFVASYPRAWVREEPNSQVRDEPKRLGSSRTHKLGSSRTRELGSSQLSISMTSILSSEPR</sequence>
<feature type="compositionally biased region" description="Basic and acidic residues" evidence="1">
    <location>
        <begin position="95"/>
        <end position="106"/>
    </location>
</feature>
<feature type="compositionally biased region" description="Polar residues" evidence="1">
    <location>
        <begin position="117"/>
        <end position="141"/>
    </location>
</feature>
<feature type="region of interest" description="Disordered" evidence="1">
    <location>
        <begin position="95"/>
        <end position="141"/>
    </location>
</feature>
<dbReference type="Proteomes" id="UP001054252">
    <property type="component" value="Unassembled WGS sequence"/>
</dbReference>
<dbReference type="AlphaFoldDB" id="A0AAV5LP18"/>
<evidence type="ECO:0000313" key="3">
    <source>
        <dbReference type="Proteomes" id="UP001054252"/>
    </source>
</evidence>
<name>A0AAV5LP18_9ROSI</name>
<evidence type="ECO:0000256" key="1">
    <source>
        <dbReference type="SAM" id="MobiDB-lite"/>
    </source>
</evidence>
<reference evidence="2 3" key="1">
    <citation type="journal article" date="2021" name="Commun. Biol.">
        <title>The genome of Shorea leprosula (Dipterocarpaceae) highlights the ecological relevance of drought in aseasonal tropical rainforests.</title>
        <authorList>
            <person name="Ng K.K.S."/>
            <person name="Kobayashi M.J."/>
            <person name="Fawcett J.A."/>
            <person name="Hatakeyama M."/>
            <person name="Paape T."/>
            <person name="Ng C.H."/>
            <person name="Ang C.C."/>
            <person name="Tnah L.H."/>
            <person name="Lee C.T."/>
            <person name="Nishiyama T."/>
            <person name="Sese J."/>
            <person name="O'Brien M.J."/>
            <person name="Copetti D."/>
            <person name="Mohd Noor M.I."/>
            <person name="Ong R.C."/>
            <person name="Putra M."/>
            <person name="Sireger I.Z."/>
            <person name="Indrioko S."/>
            <person name="Kosugi Y."/>
            <person name="Izuno A."/>
            <person name="Isagi Y."/>
            <person name="Lee S.L."/>
            <person name="Shimizu K.K."/>
        </authorList>
    </citation>
    <scope>NUCLEOTIDE SEQUENCE [LARGE SCALE GENOMIC DNA]</scope>
    <source>
        <strain evidence="2">214</strain>
    </source>
</reference>
<dbReference type="EMBL" id="BPVZ01000133">
    <property type="protein sequence ID" value="GKV39184.1"/>
    <property type="molecule type" value="Genomic_DNA"/>
</dbReference>